<dbReference type="RefSeq" id="YP_008059574.1">
    <property type="nucleotide sequence ID" value="NC_021330.1"/>
</dbReference>
<gene>
    <name evidence="1" type="primary">12</name>
    <name evidence="1" type="ORF">DNAM5_12</name>
</gene>
<reference evidence="1 2" key="1">
    <citation type="submission" date="2012-12" db="EMBL/GenBank/DDBJ databases">
        <authorList>
            <person name="Sencilo A."/>
            <person name="Jacobs-Sera D."/>
            <person name="Russell D.A."/>
            <person name="Ko C."/>
            <person name="Atanasova N."/>
            <person name="Osterlund E."/>
            <person name="Oksanen H.M."/>
            <person name="Bamford D.H."/>
            <person name="Hatfull G.F."/>
            <person name="Roine E."/>
            <person name="Hendrix R.W."/>
        </authorList>
    </citation>
    <scope>NUCLEOTIDE SEQUENCE [LARGE SCALE GENOMIC DNA]</scope>
</reference>
<protein>
    <submittedName>
        <fullName evidence="1">Uncharacterized protein</fullName>
    </submittedName>
</protein>
<dbReference type="EMBL" id="KC292029">
    <property type="protein sequence ID" value="AGM11875.1"/>
    <property type="molecule type" value="Genomic_DNA"/>
</dbReference>
<keyword evidence="2" id="KW-1185">Reference proteome</keyword>
<sequence>MSDFVKSDLRDLISGERESLRVNGFELAAVHTTKSKFHLVIRTDDGETRSTLDGDRFNDVETMYEVACRRVGVEPTEGLGDLFG</sequence>
<dbReference type="OrthoDB" id="40444at10239"/>
<organism evidence="1 2">
    <name type="scientific">Haloarcula californiae tailed virus 1</name>
    <dbReference type="NCBI Taxonomy" id="1273746"/>
    <lineage>
        <taxon>Viruses</taxon>
        <taxon>Duplodnaviria</taxon>
        <taxon>Heunggongvirae</taxon>
        <taxon>Uroviricota</taxon>
        <taxon>Caudoviricetes</taxon>
        <taxon>Thumleimavirales</taxon>
        <taxon>Druskaviridae</taxon>
        <taxon>Hacavirus</taxon>
        <taxon>Hacavirus italiense</taxon>
        <taxon>Hacavirus HCTV1</taxon>
    </lineage>
</organism>
<dbReference type="Proteomes" id="UP000202086">
    <property type="component" value="Segment"/>
</dbReference>
<name>R4TAA7_9CAUD</name>
<dbReference type="KEGG" id="vg:16193603"/>
<evidence type="ECO:0000313" key="2">
    <source>
        <dbReference type="Proteomes" id="UP000202086"/>
    </source>
</evidence>
<evidence type="ECO:0000313" key="1">
    <source>
        <dbReference type="EMBL" id="AGM11875.1"/>
    </source>
</evidence>
<proteinExistence type="predicted"/>
<accession>R4TAA7</accession>
<dbReference type="GeneID" id="16193603"/>